<accession>A0A382TZE3</accession>
<evidence type="ECO:0000256" key="2">
    <source>
        <dbReference type="ARBA" id="ARBA00022692"/>
    </source>
</evidence>
<organism evidence="7">
    <name type="scientific">marine metagenome</name>
    <dbReference type="NCBI Taxonomy" id="408172"/>
    <lineage>
        <taxon>unclassified sequences</taxon>
        <taxon>metagenomes</taxon>
        <taxon>ecological metagenomes</taxon>
    </lineage>
</organism>
<dbReference type="GO" id="GO:0005524">
    <property type="term" value="F:ATP binding"/>
    <property type="evidence" value="ECO:0007669"/>
    <property type="project" value="InterPro"/>
</dbReference>
<dbReference type="PANTHER" id="PTHR43394">
    <property type="entry name" value="ATP-DEPENDENT PERMEASE MDL1, MITOCHONDRIAL"/>
    <property type="match status" value="1"/>
</dbReference>
<feature type="transmembrane region" description="Helical" evidence="5">
    <location>
        <begin position="35"/>
        <end position="58"/>
    </location>
</feature>
<keyword evidence="4 5" id="KW-0472">Membrane</keyword>
<dbReference type="SUPFAM" id="SSF90123">
    <property type="entry name" value="ABC transporter transmembrane region"/>
    <property type="match status" value="1"/>
</dbReference>
<dbReference type="InterPro" id="IPR036640">
    <property type="entry name" value="ABC1_TM_sf"/>
</dbReference>
<dbReference type="PANTHER" id="PTHR43394:SF1">
    <property type="entry name" value="ATP-BINDING CASSETTE SUB-FAMILY B MEMBER 10, MITOCHONDRIAL"/>
    <property type="match status" value="1"/>
</dbReference>
<keyword evidence="3 5" id="KW-1133">Transmembrane helix</keyword>
<dbReference type="InterPro" id="IPR039421">
    <property type="entry name" value="Type_1_exporter"/>
</dbReference>
<feature type="transmembrane region" description="Helical" evidence="5">
    <location>
        <begin position="70"/>
        <end position="91"/>
    </location>
</feature>
<sequence length="248" mass="27732">MPTVASPDYEHSVTATGGFLERNPLAKYLWKYKHYYLVSLIASLIAAVISLFVTTYLVEKAIIYISEGRSISALGQLASLLLLAGLIQSVFGWSGRWFGSVASREIEYYLRADLTKHFLNLDQSFFLKNRTGDLMSRAMNDLQAIRDMIGPIASAMGRMIIVLIIGFLVLLTMNVRLAIFSLAYLPLIGIVIAFFEVRVEHRFNAVQEQLSILTDAAQESMSGVRAVKAYAREESEISAFASQNEEMR</sequence>
<dbReference type="GO" id="GO:0015421">
    <property type="term" value="F:ABC-type oligopeptide transporter activity"/>
    <property type="evidence" value="ECO:0007669"/>
    <property type="project" value="TreeGrafter"/>
</dbReference>
<keyword evidence="2 5" id="KW-0812">Transmembrane</keyword>
<reference evidence="7" key="1">
    <citation type="submission" date="2018-05" db="EMBL/GenBank/DDBJ databases">
        <authorList>
            <person name="Lanie J.A."/>
            <person name="Ng W.-L."/>
            <person name="Kazmierczak K.M."/>
            <person name="Andrzejewski T.M."/>
            <person name="Davidsen T.M."/>
            <person name="Wayne K.J."/>
            <person name="Tettelin H."/>
            <person name="Glass J.I."/>
            <person name="Rusch D."/>
            <person name="Podicherti R."/>
            <person name="Tsui H.-C.T."/>
            <person name="Winkler M.E."/>
        </authorList>
    </citation>
    <scope>NUCLEOTIDE SEQUENCE</scope>
</reference>
<name>A0A382TZE3_9ZZZZ</name>
<comment type="subcellular location">
    <subcellularLocation>
        <location evidence="1">Membrane</location>
        <topology evidence="1">Multi-pass membrane protein</topology>
    </subcellularLocation>
</comment>
<evidence type="ECO:0000313" key="7">
    <source>
        <dbReference type="EMBL" id="SVD27065.1"/>
    </source>
</evidence>
<feature type="transmembrane region" description="Helical" evidence="5">
    <location>
        <begin position="148"/>
        <end position="170"/>
    </location>
</feature>
<dbReference type="PROSITE" id="PS50929">
    <property type="entry name" value="ABC_TM1F"/>
    <property type="match status" value="1"/>
</dbReference>
<dbReference type="Pfam" id="PF00664">
    <property type="entry name" value="ABC_membrane"/>
    <property type="match status" value="1"/>
</dbReference>
<dbReference type="GO" id="GO:0016020">
    <property type="term" value="C:membrane"/>
    <property type="evidence" value="ECO:0007669"/>
    <property type="project" value="UniProtKB-SubCell"/>
</dbReference>
<evidence type="ECO:0000256" key="4">
    <source>
        <dbReference type="ARBA" id="ARBA00023136"/>
    </source>
</evidence>
<feature type="non-terminal residue" evidence="7">
    <location>
        <position position="248"/>
    </location>
</feature>
<dbReference type="InterPro" id="IPR011527">
    <property type="entry name" value="ABC1_TM_dom"/>
</dbReference>
<evidence type="ECO:0000256" key="5">
    <source>
        <dbReference type="SAM" id="Phobius"/>
    </source>
</evidence>
<feature type="domain" description="ABC transmembrane type-1" evidence="6">
    <location>
        <begin position="37"/>
        <end position="248"/>
    </location>
</feature>
<dbReference type="EMBL" id="UINC01140110">
    <property type="protein sequence ID" value="SVD27065.1"/>
    <property type="molecule type" value="Genomic_DNA"/>
</dbReference>
<proteinExistence type="predicted"/>
<protein>
    <recommendedName>
        <fullName evidence="6">ABC transmembrane type-1 domain-containing protein</fullName>
    </recommendedName>
</protein>
<evidence type="ECO:0000256" key="3">
    <source>
        <dbReference type="ARBA" id="ARBA00022989"/>
    </source>
</evidence>
<evidence type="ECO:0000256" key="1">
    <source>
        <dbReference type="ARBA" id="ARBA00004141"/>
    </source>
</evidence>
<gene>
    <name evidence="7" type="ORF">METZ01_LOCUS379919</name>
</gene>
<feature type="transmembrane region" description="Helical" evidence="5">
    <location>
        <begin position="177"/>
        <end position="195"/>
    </location>
</feature>
<dbReference type="AlphaFoldDB" id="A0A382TZE3"/>
<dbReference type="Gene3D" id="1.20.1560.10">
    <property type="entry name" value="ABC transporter type 1, transmembrane domain"/>
    <property type="match status" value="1"/>
</dbReference>
<evidence type="ECO:0000259" key="6">
    <source>
        <dbReference type="PROSITE" id="PS50929"/>
    </source>
</evidence>